<dbReference type="Proteomes" id="UP000054166">
    <property type="component" value="Unassembled WGS sequence"/>
</dbReference>
<keyword evidence="21" id="KW-0472">Membrane</keyword>
<dbReference type="GO" id="GO:0005694">
    <property type="term" value="C:chromosome"/>
    <property type="evidence" value="ECO:0007669"/>
    <property type="project" value="UniProtKB-SubCell"/>
</dbReference>
<keyword evidence="11 20" id="KW-0347">Helicase</keyword>
<evidence type="ECO:0000256" key="16">
    <source>
        <dbReference type="ARBA" id="ARBA00023204"/>
    </source>
</evidence>
<evidence type="ECO:0000313" key="23">
    <source>
        <dbReference type="EMBL" id="KIM72843.1"/>
    </source>
</evidence>
<dbReference type="PANTHER" id="PTHR10887">
    <property type="entry name" value="DNA2/NAM7 HELICASE FAMILY"/>
    <property type="match status" value="1"/>
</dbReference>
<evidence type="ECO:0000256" key="6">
    <source>
        <dbReference type="ARBA" id="ARBA00022723"/>
    </source>
</evidence>
<comment type="function">
    <text evidence="20">Key enzyme involved in DNA replication and DNA repair. Involved in Okazaki fragments processing by cleaving long flaps that escape FEN1: flaps that are longer than 27 nucleotides are coated by replication protein A complex (RPA), leading to recruit DNA2 which cleaves the flap until it is too short to bind RPA and becomes a substrate for FEN1. Also involved in 5'-end resection of DNA during double-strand break (DSB) repair by mediating the cleavage of 5'-ssDNA.</text>
</comment>
<evidence type="ECO:0000259" key="22">
    <source>
        <dbReference type="Pfam" id="PF13087"/>
    </source>
</evidence>
<evidence type="ECO:0000256" key="3">
    <source>
        <dbReference type="ARBA" id="ARBA00022485"/>
    </source>
</evidence>
<dbReference type="GO" id="GO:0005737">
    <property type="term" value="C:cytoplasm"/>
    <property type="evidence" value="ECO:0007669"/>
    <property type="project" value="TreeGrafter"/>
</dbReference>
<dbReference type="EC" id="3.1.-.-" evidence="20"/>
<dbReference type="FunFam" id="3.40.50.300:FF:000789">
    <property type="entry name" value="DNA replication ATP-dependent helicase/nuclease DNA2"/>
    <property type="match status" value="1"/>
</dbReference>
<dbReference type="GO" id="GO:0017116">
    <property type="term" value="F:single-stranded DNA helicase activity"/>
    <property type="evidence" value="ECO:0007669"/>
    <property type="project" value="UniProtKB-UniRule"/>
</dbReference>
<keyword evidence="3 20" id="KW-0004">4Fe-4S</keyword>
<keyword evidence="14 20" id="KW-0411">Iron-sulfur</keyword>
<comment type="cofactor">
    <cofactor evidence="1">
        <name>[4Fe-4S] cluster</name>
        <dbReference type="ChEBI" id="CHEBI:49883"/>
    </cofactor>
</comment>
<evidence type="ECO:0000313" key="24">
    <source>
        <dbReference type="Proteomes" id="UP000054166"/>
    </source>
</evidence>
<dbReference type="AlphaFoldDB" id="A0A0C3AG94"/>
<dbReference type="OrthoDB" id="6513042at2759"/>
<keyword evidence="7 20" id="KW-0547">Nucleotide-binding</keyword>
<dbReference type="GO" id="GO:0006281">
    <property type="term" value="P:DNA repair"/>
    <property type="evidence" value="ECO:0007669"/>
    <property type="project" value="UniProtKB-KW"/>
</dbReference>
<evidence type="ECO:0000256" key="21">
    <source>
        <dbReference type="SAM" id="Phobius"/>
    </source>
</evidence>
<keyword evidence="20" id="KW-0158">Chromosome</keyword>
<dbReference type="STRING" id="765440.A0A0C3AG94"/>
<keyword evidence="21" id="KW-1133">Transmembrane helix</keyword>
<keyword evidence="9 20" id="KW-0227">DNA damage</keyword>
<evidence type="ECO:0000256" key="13">
    <source>
        <dbReference type="ARBA" id="ARBA00023004"/>
    </source>
</evidence>
<feature type="domain" description="DNA2/NAM7 helicase-like C-terminal" evidence="22">
    <location>
        <begin position="78"/>
        <end position="291"/>
    </location>
</feature>
<dbReference type="SUPFAM" id="SSF52540">
    <property type="entry name" value="P-loop containing nucleoside triphosphate hydrolases"/>
    <property type="match status" value="1"/>
</dbReference>
<comment type="subcellular location">
    <subcellularLocation>
        <location evidence="20">Nucleus</location>
    </subcellularLocation>
    <subcellularLocation>
        <location evidence="20">Chromosome</location>
    </subcellularLocation>
</comment>
<keyword evidence="18 20" id="KW-0511">Multifunctional enzyme</keyword>
<keyword evidence="5 20" id="KW-0540">Nuclease</keyword>
<dbReference type="Gene3D" id="3.40.50.300">
    <property type="entry name" value="P-loop containing nucleotide triphosphate hydrolases"/>
    <property type="match status" value="1"/>
</dbReference>
<keyword evidence="10 20" id="KW-0378">Hydrolase</keyword>
<dbReference type="GO" id="GO:0071932">
    <property type="term" value="P:replication fork reversal"/>
    <property type="evidence" value="ECO:0007669"/>
    <property type="project" value="TreeGrafter"/>
</dbReference>
<keyword evidence="13 20" id="KW-0408">Iron</keyword>
<dbReference type="InterPro" id="IPR041679">
    <property type="entry name" value="DNA2/NAM7-like_C"/>
</dbReference>
<evidence type="ECO:0000256" key="19">
    <source>
        <dbReference type="ARBA" id="ARBA00047995"/>
    </source>
</evidence>
<dbReference type="GO" id="GO:0016887">
    <property type="term" value="F:ATP hydrolysis activity"/>
    <property type="evidence" value="ECO:0007669"/>
    <property type="project" value="RHEA"/>
</dbReference>
<evidence type="ECO:0000256" key="9">
    <source>
        <dbReference type="ARBA" id="ARBA00022763"/>
    </source>
</evidence>
<dbReference type="InParanoid" id="A0A0C3AG94"/>
<evidence type="ECO:0000256" key="17">
    <source>
        <dbReference type="ARBA" id="ARBA00023242"/>
    </source>
</evidence>
<keyword evidence="4 20" id="KW-0235">DNA replication</keyword>
<keyword evidence="8" id="KW-0255">Endonuclease</keyword>
<keyword evidence="16 20" id="KW-0234">DNA repair</keyword>
<evidence type="ECO:0000256" key="11">
    <source>
        <dbReference type="ARBA" id="ARBA00022806"/>
    </source>
</evidence>
<dbReference type="PANTHER" id="PTHR10887:SF433">
    <property type="entry name" value="DNA REPLICATION ATP-DEPENDENT HELICASE_NUCLEASE DNA2"/>
    <property type="match status" value="1"/>
</dbReference>
<evidence type="ECO:0000256" key="12">
    <source>
        <dbReference type="ARBA" id="ARBA00022840"/>
    </source>
</evidence>
<protein>
    <recommendedName>
        <fullName evidence="20">DNA replication ATP-dependent helicase/nuclease</fullName>
        <ecNumber evidence="20">3.1.-.-</ecNumber>
        <ecNumber evidence="20">3.6.4.12</ecNumber>
    </recommendedName>
</protein>
<evidence type="ECO:0000256" key="10">
    <source>
        <dbReference type="ARBA" id="ARBA00022801"/>
    </source>
</evidence>
<evidence type="ECO:0000256" key="1">
    <source>
        <dbReference type="ARBA" id="ARBA00001966"/>
    </source>
</evidence>
<dbReference type="GO" id="GO:0017108">
    <property type="term" value="F:5'-flap endonuclease activity"/>
    <property type="evidence" value="ECO:0007669"/>
    <property type="project" value="UniProtKB-UniRule"/>
</dbReference>
<sequence length="390" mass="43853">MPCSLDGNSITALLMRLLRLLCLRVSVLCALQINLSLLVIISSFRLLYVYISAQLVLNRYPTLIASQVRNPAARKAGLEVSLFRRLSTAHPHAVIDLTHQYRMNEDIMLLSNRLIYGDRLKCGTEEVARRTLVLPDGGKYLRMMHTGKQTCGKDCWMDKLLSESCKAVFVDTDLLPAQDTRVGDLVQNPTEASLVHQITKTLLRSGVTESQIGVISLYRQQIKLLSHLLQDHKEIEILTADRSQGRDKECIIISMVRSNDAGQLGDLVKDWRRMNVSFTRARSKLIIIGSRKTLQSAPLLSEFFTLMHGKKWILPLPPNADKMHSHAVQPIILQCGRIPGKRPAMKEENKTIGKENDAITRPIKKIKKARTDVGVLRGRPILQDIMIGGN</sequence>
<comment type="catalytic activity">
    <reaction evidence="19 20">
        <text>ATP + H2O = ADP + phosphate + H(+)</text>
        <dbReference type="Rhea" id="RHEA:13065"/>
        <dbReference type="ChEBI" id="CHEBI:15377"/>
        <dbReference type="ChEBI" id="CHEBI:15378"/>
        <dbReference type="ChEBI" id="CHEBI:30616"/>
        <dbReference type="ChEBI" id="CHEBI:43474"/>
        <dbReference type="ChEBI" id="CHEBI:456216"/>
        <dbReference type="EC" id="3.6.4.12"/>
    </reaction>
</comment>
<dbReference type="EC" id="3.6.4.12" evidence="20"/>
<dbReference type="InterPro" id="IPR027417">
    <property type="entry name" value="P-loop_NTPase"/>
</dbReference>
<dbReference type="Pfam" id="PF13087">
    <property type="entry name" value="AAA_12"/>
    <property type="match status" value="1"/>
</dbReference>
<dbReference type="GO" id="GO:0005634">
    <property type="term" value="C:nucleus"/>
    <property type="evidence" value="ECO:0007669"/>
    <property type="project" value="UniProtKB-SubCell"/>
</dbReference>
<keyword evidence="21" id="KW-0812">Transmembrane</keyword>
<keyword evidence="15 20" id="KW-0238">DNA-binding</keyword>
<dbReference type="InterPro" id="IPR045055">
    <property type="entry name" value="DNA2/NAM7-like"/>
</dbReference>
<keyword evidence="6 20" id="KW-0479">Metal-binding</keyword>
<name>A0A0C3AG94_PILCF</name>
<evidence type="ECO:0000256" key="2">
    <source>
        <dbReference type="ARBA" id="ARBA00007913"/>
    </source>
</evidence>
<dbReference type="GO" id="GO:0005524">
    <property type="term" value="F:ATP binding"/>
    <property type="evidence" value="ECO:0007669"/>
    <property type="project" value="UniProtKB-UniRule"/>
</dbReference>
<evidence type="ECO:0000256" key="5">
    <source>
        <dbReference type="ARBA" id="ARBA00022722"/>
    </source>
</evidence>
<evidence type="ECO:0000256" key="7">
    <source>
        <dbReference type="ARBA" id="ARBA00022741"/>
    </source>
</evidence>
<keyword evidence="12 20" id="KW-0067">ATP-binding</keyword>
<dbReference type="EMBL" id="KN833105">
    <property type="protein sequence ID" value="KIM72843.1"/>
    <property type="molecule type" value="Genomic_DNA"/>
</dbReference>
<comment type="similarity">
    <text evidence="2 20">Belongs to the DNA2/NAM7 helicase family.</text>
</comment>
<dbReference type="GO" id="GO:0003677">
    <property type="term" value="F:DNA binding"/>
    <property type="evidence" value="ECO:0007669"/>
    <property type="project" value="UniProtKB-UniRule"/>
</dbReference>
<dbReference type="GO" id="GO:0033567">
    <property type="term" value="P:DNA replication, Okazaki fragment processing"/>
    <property type="evidence" value="ECO:0007669"/>
    <property type="project" value="UniProtKB-UniRule"/>
</dbReference>
<evidence type="ECO:0000256" key="18">
    <source>
        <dbReference type="ARBA" id="ARBA00023268"/>
    </source>
</evidence>
<evidence type="ECO:0000256" key="14">
    <source>
        <dbReference type="ARBA" id="ARBA00023014"/>
    </source>
</evidence>
<organism evidence="23 24">
    <name type="scientific">Piloderma croceum (strain F 1598)</name>
    <dbReference type="NCBI Taxonomy" id="765440"/>
    <lineage>
        <taxon>Eukaryota</taxon>
        <taxon>Fungi</taxon>
        <taxon>Dikarya</taxon>
        <taxon>Basidiomycota</taxon>
        <taxon>Agaricomycotina</taxon>
        <taxon>Agaricomycetes</taxon>
        <taxon>Agaricomycetidae</taxon>
        <taxon>Atheliales</taxon>
        <taxon>Atheliaceae</taxon>
        <taxon>Piloderma</taxon>
    </lineage>
</organism>
<dbReference type="CDD" id="cd18808">
    <property type="entry name" value="SF1_C_Upf1"/>
    <property type="match status" value="1"/>
</dbReference>
<gene>
    <name evidence="23" type="ORF">PILCRDRAFT_737032</name>
</gene>
<evidence type="ECO:0000256" key="8">
    <source>
        <dbReference type="ARBA" id="ARBA00022759"/>
    </source>
</evidence>
<keyword evidence="24" id="KW-1185">Reference proteome</keyword>
<evidence type="ECO:0000256" key="4">
    <source>
        <dbReference type="ARBA" id="ARBA00022705"/>
    </source>
</evidence>
<evidence type="ECO:0000256" key="15">
    <source>
        <dbReference type="ARBA" id="ARBA00023125"/>
    </source>
</evidence>
<proteinExistence type="inferred from homology"/>
<dbReference type="InterPro" id="IPR047187">
    <property type="entry name" value="SF1_C_Upf1"/>
</dbReference>
<reference evidence="23 24" key="1">
    <citation type="submission" date="2014-04" db="EMBL/GenBank/DDBJ databases">
        <authorList>
            <consortium name="DOE Joint Genome Institute"/>
            <person name="Kuo A."/>
            <person name="Tarkka M."/>
            <person name="Buscot F."/>
            <person name="Kohler A."/>
            <person name="Nagy L.G."/>
            <person name="Floudas D."/>
            <person name="Copeland A."/>
            <person name="Barry K.W."/>
            <person name="Cichocki N."/>
            <person name="Veneault-Fourrey C."/>
            <person name="LaButti K."/>
            <person name="Lindquist E.A."/>
            <person name="Lipzen A."/>
            <person name="Lundell T."/>
            <person name="Morin E."/>
            <person name="Murat C."/>
            <person name="Sun H."/>
            <person name="Tunlid A."/>
            <person name="Henrissat B."/>
            <person name="Grigoriev I.V."/>
            <person name="Hibbett D.S."/>
            <person name="Martin F."/>
            <person name="Nordberg H.P."/>
            <person name="Cantor M.N."/>
            <person name="Hua S.X."/>
        </authorList>
    </citation>
    <scope>NUCLEOTIDE SEQUENCE [LARGE SCALE GENOMIC DNA]</scope>
    <source>
        <strain evidence="23 24">F 1598</strain>
    </source>
</reference>
<dbReference type="HOGENOM" id="CLU_059595_0_0_1"/>
<reference evidence="24" key="2">
    <citation type="submission" date="2015-01" db="EMBL/GenBank/DDBJ databases">
        <title>Evolutionary Origins and Diversification of the Mycorrhizal Mutualists.</title>
        <authorList>
            <consortium name="DOE Joint Genome Institute"/>
            <consortium name="Mycorrhizal Genomics Consortium"/>
            <person name="Kohler A."/>
            <person name="Kuo A."/>
            <person name="Nagy L.G."/>
            <person name="Floudas D."/>
            <person name="Copeland A."/>
            <person name="Barry K.W."/>
            <person name="Cichocki N."/>
            <person name="Veneault-Fourrey C."/>
            <person name="LaButti K."/>
            <person name="Lindquist E.A."/>
            <person name="Lipzen A."/>
            <person name="Lundell T."/>
            <person name="Morin E."/>
            <person name="Murat C."/>
            <person name="Riley R."/>
            <person name="Ohm R."/>
            <person name="Sun H."/>
            <person name="Tunlid A."/>
            <person name="Henrissat B."/>
            <person name="Grigoriev I.V."/>
            <person name="Hibbett D.S."/>
            <person name="Martin F."/>
        </authorList>
    </citation>
    <scope>NUCLEOTIDE SEQUENCE [LARGE SCALE GENOMIC DNA]</scope>
    <source>
        <strain evidence="24">F 1598</strain>
    </source>
</reference>
<dbReference type="GO" id="GO:0046872">
    <property type="term" value="F:metal ion binding"/>
    <property type="evidence" value="ECO:0007669"/>
    <property type="project" value="UniProtKB-UniRule"/>
</dbReference>
<evidence type="ECO:0000256" key="20">
    <source>
        <dbReference type="RuleBase" id="RU367041"/>
    </source>
</evidence>
<accession>A0A0C3AG94</accession>
<feature type="transmembrane region" description="Helical" evidence="21">
    <location>
        <begin position="21"/>
        <end position="51"/>
    </location>
</feature>
<dbReference type="GO" id="GO:0051539">
    <property type="term" value="F:4 iron, 4 sulfur cluster binding"/>
    <property type="evidence" value="ECO:0007669"/>
    <property type="project" value="UniProtKB-UniRule"/>
</dbReference>
<keyword evidence="17 20" id="KW-0539">Nucleus</keyword>